<dbReference type="Gene3D" id="2.120.10.30">
    <property type="entry name" value="TolB, C-terminal domain"/>
    <property type="match status" value="4"/>
</dbReference>
<keyword evidence="3" id="KW-0732">Signal</keyword>
<feature type="domain" description="Phosphodiester glycosidase" evidence="4">
    <location>
        <begin position="421"/>
        <end position="596"/>
    </location>
</feature>
<dbReference type="InterPro" id="IPR001258">
    <property type="entry name" value="NHL_repeat"/>
</dbReference>
<keyword evidence="5" id="KW-0378">Hydrolase</keyword>
<feature type="signal peptide" evidence="3">
    <location>
        <begin position="1"/>
        <end position="25"/>
    </location>
</feature>
<dbReference type="GO" id="GO:0016798">
    <property type="term" value="F:hydrolase activity, acting on glycosyl bonds"/>
    <property type="evidence" value="ECO:0007669"/>
    <property type="project" value="UniProtKB-KW"/>
</dbReference>
<keyword evidence="6" id="KW-1185">Reference proteome</keyword>
<evidence type="ECO:0000256" key="2">
    <source>
        <dbReference type="PROSITE-ProRule" id="PRU00504"/>
    </source>
</evidence>
<reference evidence="5 6" key="1">
    <citation type="submission" date="2024-01" db="EMBL/GenBank/DDBJ databases">
        <title>Niabella digestum sp. nov., isolated from waste digestion system.</title>
        <authorList>
            <person name="Zhang L."/>
        </authorList>
    </citation>
    <scope>NUCLEOTIDE SEQUENCE [LARGE SCALE GENOMIC DNA]</scope>
    <source>
        <strain evidence="5 6">A18</strain>
    </source>
</reference>
<accession>A0ABU7REB0</accession>
<proteinExistence type="predicted"/>
<keyword evidence="5" id="KW-0326">Glycosidase</keyword>
<evidence type="ECO:0000259" key="4">
    <source>
        <dbReference type="Pfam" id="PF09992"/>
    </source>
</evidence>
<organism evidence="5 6">
    <name type="scientific">Niabella digestorum</name>
    <dbReference type="NCBI Taxonomy" id="3117701"/>
    <lineage>
        <taxon>Bacteria</taxon>
        <taxon>Pseudomonadati</taxon>
        <taxon>Bacteroidota</taxon>
        <taxon>Chitinophagia</taxon>
        <taxon>Chitinophagales</taxon>
        <taxon>Chitinophagaceae</taxon>
        <taxon>Niabella</taxon>
    </lineage>
</organism>
<evidence type="ECO:0000256" key="1">
    <source>
        <dbReference type="ARBA" id="ARBA00022737"/>
    </source>
</evidence>
<feature type="repeat" description="NHL" evidence="2">
    <location>
        <begin position="99"/>
        <end position="134"/>
    </location>
</feature>
<feature type="repeat" description="NHL" evidence="2">
    <location>
        <begin position="157"/>
        <end position="188"/>
    </location>
</feature>
<evidence type="ECO:0000256" key="3">
    <source>
        <dbReference type="SAM" id="SignalP"/>
    </source>
</evidence>
<dbReference type="PANTHER" id="PTHR13833">
    <property type="match status" value="1"/>
</dbReference>
<dbReference type="PROSITE" id="PS51125">
    <property type="entry name" value="NHL"/>
    <property type="match status" value="3"/>
</dbReference>
<dbReference type="EMBL" id="JAZGLY010000002">
    <property type="protein sequence ID" value="MEE6186324.1"/>
    <property type="molecule type" value="Genomic_DNA"/>
</dbReference>
<gene>
    <name evidence="5" type="ORF">V2H41_03475</name>
</gene>
<evidence type="ECO:0000313" key="5">
    <source>
        <dbReference type="EMBL" id="MEE6186324.1"/>
    </source>
</evidence>
<name>A0ABU7REB0_9BACT</name>
<dbReference type="Pfam" id="PF01436">
    <property type="entry name" value="NHL"/>
    <property type="match status" value="3"/>
</dbReference>
<dbReference type="Proteomes" id="UP001357452">
    <property type="component" value="Unassembled WGS sequence"/>
</dbReference>
<feature type="chain" id="PRO_5046276328" evidence="3">
    <location>
        <begin position="26"/>
        <end position="601"/>
    </location>
</feature>
<sequence length="601" mass="65254">MIRNSFCRFKVLCFSLILIGNAGLAQSYKFQKLTEANVGFKDNIITKATFRQMGAIAIDLHGDIVIADRLNHAIRKVTPSGKVITIAGTGVAGFTDGDGSKAQFNEPTGLAIDKDGNIIVADKNNHRIRKITSQGEVSTIAGNGIAGYKDGSSVAAQFNTPYDVTIDTSGNIIVADTYNHCIRKINSSGAVSTLAGTPFPGYKDDKGIKASFNHPTGLSVDQNGNIVVADLLNHRVRQITTDGMVTTIAGSGSNQTKDGNADAAAIASPYRVEVDYANNIYITQANSNSQKIFIRKIANGTRTVSSISNNAIPSGDNTSVSQEVLNHIAADITTDSLGNLYVVYPDNNSLYKISCSACKGNSFYYISKYFDQPSNTYYYLTRIKPKDRFGNPVKLQLELTNQDKGETVRQFAIRKGSALAFNASTQREVNGIKKPQGTQIVQGAIVQEAPSNAYILGIKADNELKVYPPGTKAKEILNDGSVYALTAFGPLIENYQRASEKAMQIRENYKVKHPRQVIAQFDNKDILFLSCGGRGFEGEGMTAEDVVRILRSLNVKFAYMLDGGGSVSTVVYDQLITPKIDNNGTQERSRPNFLYVMDPTN</sequence>
<dbReference type="CDD" id="cd14953">
    <property type="entry name" value="NHL_like_1"/>
    <property type="match status" value="1"/>
</dbReference>
<dbReference type="InterPro" id="IPR011042">
    <property type="entry name" value="6-blade_b-propeller_TolB-like"/>
</dbReference>
<dbReference type="InterPro" id="IPR018711">
    <property type="entry name" value="NAGPA"/>
</dbReference>
<dbReference type="RefSeq" id="WP_330973734.1">
    <property type="nucleotide sequence ID" value="NZ_JAZGLY010000002.1"/>
</dbReference>
<dbReference type="Pfam" id="PF09992">
    <property type="entry name" value="NAGPA"/>
    <property type="match status" value="1"/>
</dbReference>
<protein>
    <submittedName>
        <fullName evidence="5">Phosphodiester glycosidase family protein</fullName>
    </submittedName>
</protein>
<dbReference type="SUPFAM" id="SSF101898">
    <property type="entry name" value="NHL repeat"/>
    <property type="match status" value="1"/>
</dbReference>
<comment type="caution">
    <text evidence="5">The sequence shown here is derived from an EMBL/GenBank/DDBJ whole genome shotgun (WGS) entry which is preliminary data.</text>
</comment>
<feature type="repeat" description="NHL" evidence="2">
    <location>
        <begin position="212"/>
        <end position="242"/>
    </location>
</feature>
<evidence type="ECO:0000313" key="6">
    <source>
        <dbReference type="Proteomes" id="UP001357452"/>
    </source>
</evidence>
<dbReference type="PANTHER" id="PTHR13833:SF71">
    <property type="entry name" value="NHL DOMAIN-CONTAINING PROTEIN"/>
    <property type="match status" value="1"/>
</dbReference>
<keyword evidence="1" id="KW-0677">Repeat</keyword>